<evidence type="ECO:0000313" key="2">
    <source>
        <dbReference type="EMBL" id="AVH54571.1"/>
    </source>
</evidence>
<protein>
    <submittedName>
        <fullName evidence="2">Type I-E CRISPR-associated protein Cse1/CasA</fullName>
    </submittedName>
</protein>
<proteinExistence type="predicted"/>
<evidence type="ECO:0000313" key="3">
    <source>
        <dbReference type="Proteomes" id="UP000238413"/>
    </source>
</evidence>
<keyword evidence="3" id="KW-1185">Reference proteome</keyword>
<dbReference type="InterPro" id="IPR013381">
    <property type="entry name" value="CRISPR-assoc_prot_Cse1"/>
</dbReference>
<name>A0ABN5HVG8_9ACTN</name>
<dbReference type="Proteomes" id="UP000238413">
    <property type="component" value="Chromosome"/>
</dbReference>
<accession>A0ABN5HVG8</accession>
<gene>
    <name evidence="2" type="primary">casA</name>
    <name evidence="2" type="ORF">C4B68_00530</name>
</gene>
<dbReference type="Pfam" id="PF09481">
    <property type="entry name" value="CRISPR_Cse1"/>
    <property type="match status" value="1"/>
</dbReference>
<organism evidence="2 3">
    <name type="scientific">Streptomyces dengpaensis</name>
    <dbReference type="NCBI Taxonomy" id="2049881"/>
    <lineage>
        <taxon>Bacteria</taxon>
        <taxon>Bacillati</taxon>
        <taxon>Actinomycetota</taxon>
        <taxon>Actinomycetes</taxon>
        <taxon>Kitasatosporales</taxon>
        <taxon>Streptomycetaceae</taxon>
        <taxon>Streptomyces</taxon>
    </lineage>
</organism>
<evidence type="ECO:0000256" key="1">
    <source>
        <dbReference type="SAM" id="MobiDB-lite"/>
    </source>
</evidence>
<feature type="region of interest" description="Disordered" evidence="1">
    <location>
        <begin position="493"/>
        <end position="519"/>
    </location>
</feature>
<sequence>MPVADLYDLWDRPAVPVRWAEHAPPDDRPETVGFRDLLTRAHEIAGIAVPLPPALSALYRVLYALTARVTGLDAPDGWHERRYEVLDQGQFTPECVDVYADRYRDRLRLYDPQRPFLQDPRLAEQCDKPAGVNKLVTTRPSGSNHSWFQHAVDSRPDHLSSADALQHLLVWRYYGPSGRCSARTVGGKKEANSTAGPLRSALSYHPVGRTLFETLLAGVVEPDPYARPEVDLCPWERDDLPDPRTLNNVVTGQLSGLTARSQHALLLVPDDTGLEVRDAYITWAFRDRLPRDDDFLIWQISQAGNPYARYADSGRALWRDLDALLLKESPGKEVRRPRVFDSAVDLGLEDLRVQALGIEQEGQAKDTQLVSASTPPVLSLAEERDPEAARMIAGLRISGEAAGSRLNRATKQAWAVFSNARKAEDCAWSRDAAARYWPAAEAEFWQRLGERRFDGAARSFRQIAEGVYHQVTQTAAGTLRGAKARESARIELYGGRPKKPAAQAARTPAAAGGTETETP</sequence>
<dbReference type="CDD" id="cd09729">
    <property type="entry name" value="Cse1_I-E"/>
    <property type="match status" value="1"/>
</dbReference>
<dbReference type="NCBIfam" id="TIGR02547">
    <property type="entry name" value="casA_cse1"/>
    <property type="match status" value="1"/>
</dbReference>
<reference evidence="2 3" key="1">
    <citation type="submission" date="2018-02" db="EMBL/GenBank/DDBJ databases">
        <title>Complete genome sequence of Streptomyces dengpaensis, the producer of angucyclines.</title>
        <authorList>
            <person name="Yumei L."/>
        </authorList>
    </citation>
    <scope>NUCLEOTIDE SEQUENCE [LARGE SCALE GENOMIC DNA]</scope>
    <source>
        <strain evidence="2 3">XZHG99</strain>
    </source>
</reference>
<feature type="compositionally biased region" description="Low complexity" evidence="1">
    <location>
        <begin position="500"/>
        <end position="519"/>
    </location>
</feature>
<dbReference type="RefSeq" id="WP_099506371.1">
    <property type="nucleotide sequence ID" value="NZ_CP026652.1"/>
</dbReference>
<dbReference type="EMBL" id="CP026652">
    <property type="protein sequence ID" value="AVH54571.1"/>
    <property type="molecule type" value="Genomic_DNA"/>
</dbReference>